<dbReference type="Proteomes" id="UP000245655">
    <property type="component" value="Unassembled WGS sequence"/>
</dbReference>
<keyword evidence="6" id="KW-0249">Electron transport</keyword>
<dbReference type="Pfam" id="PF00034">
    <property type="entry name" value="Cytochrom_C"/>
    <property type="match status" value="2"/>
</dbReference>
<protein>
    <submittedName>
        <fullName evidence="12">Cytochrome c553</fullName>
    </submittedName>
</protein>
<sequence length="244" mass="25922">MRYLISAITLNNAYAELVGFVSMKKLIAAASLCVASFSVQAAIIVPEYDVNAGKQIAETVCAACHGVDGVSVVPAQPNLGGQNVKYLYKQLVNFKAGYRKNGIMQSQIANLSQQDLANVAGYYASQAPWGVGFGNPATNQEATKLFLGGDKSRGVIGCAGCHGPDAAGNTWAAFPRLGGQHAQYIATQLKLFRAAGRVDDVDSDEQKRVNDAAKEGDMGMMQTVASKLSDRDIRILSDYISAVH</sequence>
<gene>
    <name evidence="12" type="ORF">C8D84_11632</name>
</gene>
<reference evidence="12 13" key="1">
    <citation type="submission" date="2018-05" db="EMBL/GenBank/DDBJ databases">
        <title>Genomic Encyclopedia of Type Strains, Phase IV (KMG-IV): sequencing the most valuable type-strain genomes for metagenomic binning, comparative biology and taxonomic classification.</title>
        <authorList>
            <person name="Goeker M."/>
        </authorList>
    </citation>
    <scope>NUCLEOTIDE SEQUENCE [LARGE SCALE GENOMIC DNA]</scope>
    <source>
        <strain evidence="12 13">DSM 7229</strain>
    </source>
</reference>
<evidence type="ECO:0000256" key="5">
    <source>
        <dbReference type="ARBA" id="ARBA00022764"/>
    </source>
</evidence>
<dbReference type="Gene3D" id="1.10.760.10">
    <property type="entry name" value="Cytochrome c-like domain"/>
    <property type="match status" value="2"/>
</dbReference>
<dbReference type="GO" id="GO:0009055">
    <property type="term" value="F:electron transfer activity"/>
    <property type="evidence" value="ECO:0007669"/>
    <property type="project" value="InterPro"/>
</dbReference>
<keyword evidence="13" id="KW-1185">Reference proteome</keyword>
<feature type="binding site" description="covalent" evidence="8">
    <location>
        <position position="61"/>
    </location>
    <ligand>
        <name>heme c</name>
        <dbReference type="ChEBI" id="CHEBI:61717"/>
        <label>1</label>
    </ligand>
</feature>
<evidence type="ECO:0000256" key="10">
    <source>
        <dbReference type="SAM" id="SignalP"/>
    </source>
</evidence>
<comment type="caution">
    <text evidence="12">The sequence shown here is derived from an EMBL/GenBank/DDBJ whole genome shotgun (WGS) entry which is preliminary data.</text>
</comment>
<evidence type="ECO:0000313" key="12">
    <source>
        <dbReference type="EMBL" id="PWK06902.1"/>
    </source>
</evidence>
<feature type="domain" description="Cytochrome c" evidence="11">
    <location>
        <begin position="137"/>
        <end position="244"/>
    </location>
</feature>
<evidence type="ECO:0000256" key="8">
    <source>
        <dbReference type="PIRSR" id="PIRSR000005-1"/>
    </source>
</evidence>
<dbReference type="GO" id="GO:0042597">
    <property type="term" value="C:periplasmic space"/>
    <property type="evidence" value="ECO:0007669"/>
    <property type="project" value="UniProtKB-SubCell"/>
</dbReference>
<evidence type="ECO:0000313" key="13">
    <source>
        <dbReference type="Proteomes" id="UP000245655"/>
    </source>
</evidence>
<keyword evidence="2" id="KW-0813">Transport</keyword>
<keyword evidence="4 9" id="KW-0479">Metal-binding</keyword>
<comment type="subcellular location">
    <subcellularLocation>
        <location evidence="1">Periplasm</location>
    </subcellularLocation>
</comment>
<dbReference type="InterPro" id="IPR009056">
    <property type="entry name" value="Cyt_c-like_dom"/>
</dbReference>
<dbReference type="EMBL" id="QGGM01000016">
    <property type="protein sequence ID" value="PWK06902.1"/>
    <property type="molecule type" value="Genomic_DNA"/>
</dbReference>
<feature type="domain" description="Cytochrome c" evidence="11">
    <location>
        <begin position="48"/>
        <end position="127"/>
    </location>
</feature>
<evidence type="ECO:0000256" key="2">
    <source>
        <dbReference type="ARBA" id="ARBA00022448"/>
    </source>
</evidence>
<feature type="binding site" description="covalent" evidence="8">
    <location>
        <position position="161"/>
    </location>
    <ligand>
        <name>heme c</name>
        <dbReference type="ChEBI" id="CHEBI:61717"/>
        <label>2</label>
    </ligand>
</feature>
<keyword evidence="10" id="KW-0732">Signal</keyword>
<dbReference type="SUPFAM" id="SSF46626">
    <property type="entry name" value="Cytochrome c"/>
    <property type="match status" value="2"/>
</dbReference>
<dbReference type="PROSITE" id="PS51007">
    <property type="entry name" value="CYTC"/>
    <property type="match status" value="2"/>
</dbReference>
<keyword evidence="7 9" id="KW-0408">Iron</keyword>
<feature type="chain" id="PRO_5015977121" evidence="10">
    <location>
        <begin position="42"/>
        <end position="244"/>
    </location>
</feature>
<organism evidence="12 13">
    <name type="scientific">Psychrobacter immobilis</name>
    <dbReference type="NCBI Taxonomy" id="498"/>
    <lineage>
        <taxon>Bacteria</taxon>
        <taxon>Pseudomonadati</taxon>
        <taxon>Pseudomonadota</taxon>
        <taxon>Gammaproteobacteria</taxon>
        <taxon>Moraxellales</taxon>
        <taxon>Moraxellaceae</taxon>
        <taxon>Psychrobacter</taxon>
    </lineage>
</organism>
<feature type="binding site" description="covalent" evidence="8">
    <location>
        <position position="158"/>
    </location>
    <ligand>
        <name>heme c</name>
        <dbReference type="ChEBI" id="CHEBI:61717"/>
        <label>2</label>
    </ligand>
</feature>
<accession>A0A2V1ZVA4</accession>
<evidence type="ECO:0000256" key="4">
    <source>
        <dbReference type="ARBA" id="ARBA00022723"/>
    </source>
</evidence>
<evidence type="ECO:0000259" key="11">
    <source>
        <dbReference type="PROSITE" id="PS51007"/>
    </source>
</evidence>
<proteinExistence type="predicted"/>
<feature type="binding site" description="axial binding residue" evidence="9">
    <location>
        <position position="162"/>
    </location>
    <ligand>
        <name>heme c</name>
        <dbReference type="ChEBI" id="CHEBI:61717"/>
        <label>2</label>
    </ligand>
    <ligandPart>
        <name>Fe</name>
        <dbReference type="ChEBI" id="CHEBI:18248"/>
    </ligandPart>
</feature>
<comment type="PTM">
    <text evidence="8">Binds 2 heme c groups covalently per subunit.</text>
</comment>
<feature type="signal peptide" evidence="10">
    <location>
        <begin position="1"/>
        <end position="41"/>
    </location>
</feature>
<dbReference type="InterPro" id="IPR036909">
    <property type="entry name" value="Cyt_c-like_dom_sf"/>
</dbReference>
<dbReference type="GO" id="GO:0005506">
    <property type="term" value="F:iron ion binding"/>
    <property type="evidence" value="ECO:0007669"/>
    <property type="project" value="InterPro"/>
</dbReference>
<evidence type="ECO:0000256" key="6">
    <source>
        <dbReference type="ARBA" id="ARBA00022982"/>
    </source>
</evidence>
<feature type="binding site" description="covalent" evidence="8">
    <location>
        <position position="64"/>
    </location>
    <ligand>
        <name>heme c</name>
        <dbReference type="ChEBI" id="CHEBI:61717"/>
        <label>1</label>
    </ligand>
</feature>
<keyword evidence="5" id="KW-0574">Periplasm</keyword>
<evidence type="ECO:0000256" key="1">
    <source>
        <dbReference type="ARBA" id="ARBA00004418"/>
    </source>
</evidence>
<dbReference type="InterPro" id="IPR050597">
    <property type="entry name" value="Cytochrome_c_Oxidase_Subunit"/>
</dbReference>
<name>A0A2V1ZVA4_PSYIM</name>
<dbReference type="InterPro" id="IPR024167">
    <property type="entry name" value="Cytochrome_c4-like"/>
</dbReference>
<feature type="binding site" description="axial binding residue" evidence="9">
    <location>
        <position position="221"/>
    </location>
    <ligand>
        <name>heme c</name>
        <dbReference type="ChEBI" id="CHEBI:61717"/>
        <label>2</label>
    </ligand>
    <ligandPart>
        <name>Fe</name>
        <dbReference type="ChEBI" id="CHEBI:18248"/>
    </ligandPart>
</feature>
<evidence type="ECO:0000256" key="7">
    <source>
        <dbReference type="ARBA" id="ARBA00023004"/>
    </source>
</evidence>
<feature type="binding site" description="axial binding residue" evidence="9">
    <location>
        <position position="104"/>
    </location>
    <ligand>
        <name>heme c</name>
        <dbReference type="ChEBI" id="CHEBI:61717"/>
        <label>1</label>
    </ligand>
    <ligandPart>
        <name>Fe</name>
        <dbReference type="ChEBI" id="CHEBI:18248"/>
    </ligandPart>
</feature>
<evidence type="ECO:0000256" key="9">
    <source>
        <dbReference type="PIRSR" id="PIRSR000005-2"/>
    </source>
</evidence>
<dbReference type="PANTHER" id="PTHR33751:SF9">
    <property type="entry name" value="CYTOCHROME C4"/>
    <property type="match status" value="1"/>
</dbReference>
<evidence type="ECO:0000256" key="3">
    <source>
        <dbReference type="ARBA" id="ARBA00022617"/>
    </source>
</evidence>
<dbReference type="PIRSF" id="PIRSF000005">
    <property type="entry name" value="Cytochrome_c4"/>
    <property type="match status" value="1"/>
</dbReference>
<feature type="binding site" description="axial binding residue" evidence="9">
    <location>
        <position position="65"/>
    </location>
    <ligand>
        <name>heme c</name>
        <dbReference type="ChEBI" id="CHEBI:61717"/>
        <label>1</label>
    </ligand>
    <ligandPart>
        <name>Fe</name>
        <dbReference type="ChEBI" id="CHEBI:18248"/>
    </ligandPart>
</feature>
<dbReference type="PANTHER" id="PTHR33751">
    <property type="entry name" value="CBB3-TYPE CYTOCHROME C OXIDASE SUBUNIT FIXP"/>
    <property type="match status" value="1"/>
</dbReference>
<dbReference type="GO" id="GO:0020037">
    <property type="term" value="F:heme binding"/>
    <property type="evidence" value="ECO:0007669"/>
    <property type="project" value="InterPro"/>
</dbReference>
<keyword evidence="3 8" id="KW-0349">Heme</keyword>
<dbReference type="AlphaFoldDB" id="A0A2V1ZVA4"/>